<accession>A0A6N3G8S5</accession>
<proteinExistence type="predicted"/>
<sequence>MSLTCFQPKIRTMHRDLPHNMRTKKCFLSRMKNHSAEIELYFYLKKIKIMLEI</sequence>
<gene>
    <name evidence="1" type="ORF">PCLFYP37_03294</name>
</gene>
<dbReference type="AlphaFoldDB" id="A0A6N3G8S5"/>
<dbReference type="EMBL" id="CACRUT010000028">
    <property type="protein sequence ID" value="VYU61097.1"/>
    <property type="molecule type" value="Genomic_DNA"/>
</dbReference>
<organism evidence="1">
    <name type="scientific">Paraprevotella clara</name>
    <dbReference type="NCBI Taxonomy" id="454154"/>
    <lineage>
        <taxon>Bacteria</taxon>
        <taxon>Pseudomonadati</taxon>
        <taxon>Bacteroidota</taxon>
        <taxon>Bacteroidia</taxon>
        <taxon>Bacteroidales</taxon>
        <taxon>Prevotellaceae</taxon>
        <taxon>Paraprevotella</taxon>
    </lineage>
</organism>
<protein>
    <submittedName>
        <fullName evidence="1">Uncharacterized protein</fullName>
    </submittedName>
</protein>
<name>A0A6N3G8S5_9BACT</name>
<evidence type="ECO:0000313" key="1">
    <source>
        <dbReference type="EMBL" id="VYU61097.1"/>
    </source>
</evidence>
<reference evidence="1" key="1">
    <citation type="submission" date="2019-11" db="EMBL/GenBank/DDBJ databases">
        <authorList>
            <person name="Feng L."/>
        </authorList>
    </citation>
    <scope>NUCLEOTIDE SEQUENCE</scope>
    <source>
        <strain evidence="1">PclaraLFYP37</strain>
    </source>
</reference>